<dbReference type="Pfam" id="PF07705">
    <property type="entry name" value="CARDB"/>
    <property type="match status" value="1"/>
</dbReference>
<comment type="caution">
    <text evidence="4">The sequence shown here is derived from an EMBL/GenBank/DDBJ whole genome shotgun (WGS) entry which is preliminary data.</text>
</comment>
<feature type="domain" description="CARDB" evidence="3">
    <location>
        <begin position="246"/>
        <end position="324"/>
    </location>
</feature>
<protein>
    <recommendedName>
        <fullName evidence="3">CARDB domain-containing protein</fullName>
    </recommendedName>
</protein>
<feature type="compositionally biased region" description="Low complexity" evidence="1">
    <location>
        <begin position="338"/>
        <end position="363"/>
    </location>
</feature>
<evidence type="ECO:0000259" key="3">
    <source>
        <dbReference type="Pfam" id="PF07705"/>
    </source>
</evidence>
<evidence type="ECO:0000256" key="2">
    <source>
        <dbReference type="SAM" id="Phobius"/>
    </source>
</evidence>
<reference evidence="4 5" key="1">
    <citation type="journal article" date="2022" name="Syst. Appl. Microbiol.">
        <title>Natronocalculus amylovorans gen. nov., sp. nov., and Natranaeroarchaeum aerophilus sp. nov., dominant culturable amylolytic natronoarchaea from hypersaline soda lakes in southwestern Siberia.</title>
        <authorList>
            <person name="Sorokin D.Y."/>
            <person name="Elcheninov A.G."/>
            <person name="Khizhniak T.V."/>
            <person name="Koenen M."/>
            <person name="Bale N.J."/>
            <person name="Damste J.S.S."/>
            <person name="Kublanov I.V."/>
        </authorList>
    </citation>
    <scope>NUCLEOTIDE SEQUENCE [LARGE SCALE GENOMIC DNA]</scope>
    <source>
        <strain evidence="4 5">AArc-St1-1</strain>
    </source>
</reference>
<evidence type="ECO:0000313" key="4">
    <source>
        <dbReference type="EMBL" id="MCL9814032.1"/>
    </source>
</evidence>
<feature type="region of interest" description="Disordered" evidence="1">
    <location>
        <begin position="333"/>
        <end position="375"/>
    </location>
</feature>
<evidence type="ECO:0000313" key="5">
    <source>
        <dbReference type="Proteomes" id="UP001202674"/>
    </source>
</evidence>
<gene>
    <name evidence="4" type="ORF">AArcSt11_10250</name>
</gene>
<dbReference type="InterPro" id="IPR011635">
    <property type="entry name" value="CARDB"/>
</dbReference>
<keyword evidence="5" id="KW-1185">Reference proteome</keyword>
<organism evidence="4 5">
    <name type="scientific">Natranaeroarchaeum aerophilus</name>
    <dbReference type="NCBI Taxonomy" id="2917711"/>
    <lineage>
        <taxon>Archaea</taxon>
        <taxon>Methanobacteriati</taxon>
        <taxon>Methanobacteriota</taxon>
        <taxon>Stenosarchaea group</taxon>
        <taxon>Halobacteria</taxon>
        <taxon>Halobacteriales</taxon>
        <taxon>Natronoarchaeaceae</taxon>
        <taxon>Natranaeroarchaeum</taxon>
    </lineage>
</organism>
<keyword evidence="2" id="KW-0472">Membrane</keyword>
<sequence>MDTNTAQFLRTALIVLVCIACVTALVPPGAAGTTGDDDTYVVTQGDEEFEISPVGDGTQTAEEFYDYRTPETHDYPDYLYSSYGTTEFQEDDTSILMLHEGSDGLSLVLVHDRVDGDTRGGSLTMQIDGLPQEGEWVVEDDAYSEGHFGGPLDTFDHDDTSSRITWIWTEGRTDGGAFTGGLDDGDWEITIDPYFNEEADYRYEDPEGYDGQLDDWKLISGAGNSHTGTSLPSLDEPITITPGGVPELSVSSLTAFPSTVAPGETVEIRSTVANVGNADGEFDVEFTAEGEVIETKTVSLGAGESTQLTTEVTFEEPGSYELGVAGTTTSVQVLDEPSNGTGSENGNETTGNETNTNGNQSEGNGDGTGTQGQTGDDGLHGFGVLAGVVALAALIAVSYARRYQS</sequence>
<dbReference type="InterPro" id="IPR013783">
    <property type="entry name" value="Ig-like_fold"/>
</dbReference>
<dbReference type="Proteomes" id="UP001202674">
    <property type="component" value="Unassembled WGS sequence"/>
</dbReference>
<name>A0AAE3K545_9EURY</name>
<accession>A0AAE3K545</accession>
<dbReference type="RefSeq" id="WP_250596838.1">
    <property type="nucleotide sequence ID" value="NZ_JAKRVY010000005.1"/>
</dbReference>
<dbReference type="EMBL" id="JAKRVY010000005">
    <property type="protein sequence ID" value="MCL9814032.1"/>
    <property type="molecule type" value="Genomic_DNA"/>
</dbReference>
<keyword evidence="2" id="KW-0812">Transmembrane</keyword>
<evidence type="ECO:0000256" key="1">
    <source>
        <dbReference type="SAM" id="MobiDB-lite"/>
    </source>
</evidence>
<dbReference type="AlphaFoldDB" id="A0AAE3K545"/>
<dbReference type="Gene3D" id="2.60.40.10">
    <property type="entry name" value="Immunoglobulins"/>
    <property type="match status" value="1"/>
</dbReference>
<feature type="transmembrane region" description="Helical" evidence="2">
    <location>
        <begin position="379"/>
        <end position="400"/>
    </location>
</feature>
<proteinExistence type="predicted"/>
<keyword evidence="2" id="KW-1133">Transmembrane helix</keyword>